<keyword evidence="3" id="KW-0732">Signal</keyword>
<feature type="coiled-coil region" evidence="1">
    <location>
        <begin position="44"/>
        <end position="205"/>
    </location>
</feature>
<dbReference type="AlphaFoldDB" id="A0A0E0CEG8"/>
<dbReference type="Proteomes" id="UP000008021">
    <property type="component" value="Chromosome 2"/>
</dbReference>
<keyword evidence="1" id="KW-0175">Coiled coil</keyword>
<name>A0A0E0CEG8_9ORYZ</name>
<keyword evidence="2" id="KW-1133">Transmembrane helix</keyword>
<reference evidence="4" key="1">
    <citation type="submission" date="2015-04" db="UniProtKB">
        <authorList>
            <consortium name="EnsemblPlants"/>
        </authorList>
    </citation>
    <scope>IDENTIFICATION</scope>
</reference>
<evidence type="ECO:0008006" key="6">
    <source>
        <dbReference type="Google" id="ProtNLM"/>
    </source>
</evidence>
<feature type="signal peptide" evidence="3">
    <location>
        <begin position="1"/>
        <end position="25"/>
    </location>
</feature>
<evidence type="ECO:0000313" key="5">
    <source>
        <dbReference type="Proteomes" id="UP000008021"/>
    </source>
</evidence>
<proteinExistence type="predicted"/>
<evidence type="ECO:0000256" key="3">
    <source>
        <dbReference type="SAM" id="SignalP"/>
    </source>
</evidence>
<evidence type="ECO:0000256" key="1">
    <source>
        <dbReference type="SAM" id="Coils"/>
    </source>
</evidence>
<feature type="transmembrane region" description="Helical" evidence="2">
    <location>
        <begin position="404"/>
        <end position="421"/>
    </location>
</feature>
<protein>
    <recommendedName>
        <fullName evidence="6">DUF641 domain-containing protein</fullName>
    </recommendedName>
</protein>
<dbReference type="PANTHER" id="PTHR34360:SF1">
    <property type="entry name" value="OS08G0519400 PROTEIN"/>
    <property type="match status" value="1"/>
</dbReference>
<organism evidence="4">
    <name type="scientific">Oryza meridionalis</name>
    <dbReference type="NCBI Taxonomy" id="40149"/>
    <lineage>
        <taxon>Eukaryota</taxon>
        <taxon>Viridiplantae</taxon>
        <taxon>Streptophyta</taxon>
        <taxon>Embryophyta</taxon>
        <taxon>Tracheophyta</taxon>
        <taxon>Spermatophyta</taxon>
        <taxon>Magnoliopsida</taxon>
        <taxon>Liliopsida</taxon>
        <taxon>Poales</taxon>
        <taxon>Poaceae</taxon>
        <taxon>BOP clade</taxon>
        <taxon>Oryzoideae</taxon>
        <taxon>Oryzeae</taxon>
        <taxon>Oryzinae</taxon>
        <taxon>Oryza</taxon>
    </lineage>
</organism>
<accession>A0A0E0CEG8</accession>
<reference evidence="4" key="2">
    <citation type="submission" date="2018-05" db="EMBL/GenBank/DDBJ databases">
        <title>OmerRS3 (Oryza meridionalis Reference Sequence Version 3).</title>
        <authorList>
            <person name="Zhang J."/>
            <person name="Kudrna D."/>
            <person name="Lee S."/>
            <person name="Talag J."/>
            <person name="Welchert J."/>
            <person name="Wing R.A."/>
        </authorList>
    </citation>
    <scope>NUCLEOTIDE SEQUENCE [LARGE SCALE GENOMIC DNA]</scope>
    <source>
        <strain evidence="4">cv. OR44</strain>
    </source>
</reference>
<sequence>MGRISRLLLLLAAAAVLVIATGVAAQEEEAAEVVVEVEEGIVERAKEEAEAVALRAELQQLRDKISGLESGISERSKELKAKDDSIAKLEKLIEEKSQKIASLQSEITSLQAKGSVAAEEQAGKANARAVELEKQIDKLKKDVEAQSVKKATLENRANDAEKRVQELNAKIDALQKTNDEQKRKLQSTERALKVAEEELMRLHLEATTKSKQLTEVHGAWLPPWLAAHSAHYMEVISGHWNEHGKPAINSFLQKASEKSAQAKKWAEPHVETAKMKWVPVKEKLVVLKKNTEPYVQKVSSKSVEVYEASRDAVKPHVAKVKEFADPYFQEAKKFSKPYIDQVAEVTKPHVEKVRTTLKPYTKRAVRVYGSFLESATTYHRQAQSTILDYLHQHEVSKSLATKELVWFLASALLAIPVYIIYRLLMEAFCRRDHLMAVTTAIGDTSAGMLISRHLWDTLGLTRYLGLQILEQNQQWWKDIFGSWATLKSAFLSSNSLVVCLLLLSSSWN</sequence>
<evidence type="ECO:0000313" key="4">
    <source>
        <dbReference type="EnsemblPlants" id="OMERI02G01940.2"/>
    </source>
</evidence>
<keyword evidence="2" id="KW-0812">Transmembrane</keyword>
<feature type="chain" id="PRO_5002355655" description="DUF641 domain-containing protein" evidence="3">
    <location>
        <begin position="26"/>
        <end position="508"/>
    </location>
</feature>
<evidence type="ECO:0000256" key="2">
    <source>
        <dbReference type="SAM" id="Phobius"/>
    </source>
</evidence>
<dbReference type="Gramene" id="OMERI02G01940.2">
    <property type="protein sequence ID" value="OMERI02G01940.2"/>
    <property type="gene ID" value="OMERI02G01940"/>
</dbReference>
<dbReference type="PANTHER" id="PTHR34360">
    <property type="entry name" value="OS08G0519400 PROTEIN"/>
    <property type="match status" value="1"/>
</dbReference>
<dbReference type="Gene3D" id="1.10.287.1490">
    <property type="match status" value="1"/>
</dbReference>
<keyword evidence="2" id="KW-0472">Membrane</keyword>
<keyword evidence="5" id="KW-1185">Reference proteome</keyword>
<dbReference type="SUPFAM" id="SSF58113">
    <property type="entry name" value="Apolipoprotein A-I"/>
    <property type="match status" value="1"/>
</dbReference>
<dbReference type="EnsemblPlants" id="OMERI02G01940.2">
    <property type="protein sequence ID" value="OMERI02G01940.2"/>
    <property type="gene ID" value="OMERI02G01940"/>
</dbReference>
<dbReference type="STRING" id="40149.A0A0E0CEG8"/>
<dbReference type="Gene3D" id="1.20.120.20">
    <property type="entry name" value="Apolipoprotein"/>
    <property type="match status" value="1"/>
</dbReference>